<dbReference type="PROSITE" id="PS50943">
    <property type="entry name" value="HTH_CROC1"/>
    <property type="match status" value="1"/>
</dbReference>
<keyword evidence="3" id="KW-1185">Reference proteome</keyword>
<evidence type="ECO:0000259" key="1">
    <source>
        <dbReference type="PROSITE" id="PS50943"/>
    </source>
</evidence>
<dbReference type="Pfam" id="PF19054">
    <property type="entry name" value="DUF5753"/>
    <property type="match status" value="1"/>
</dbReference>
<proteinExistence type="predicted"/>
<dbReference type="InterPro" id="IPR043917">
    <property type="entry name" value="DUF5753"/>
</dbReference>
<dbReference type="RefSeq" id="WP_132819903.1">
    <property type="nucleotide sequence ID" value="NZ_SMKI01000258.1"/>
</dbReference>
<dbReference type="EMBL" id="SMKI01000258">
    <property type="protein sequence ID" value="TDC72218.1"/>
    <property type="molecule type" value="Genomic_DNA"/>
</dbReference>
<dbReference type="Gene3D" id="1.10.260.40">
    <property type="entry name" value="lambda repressor-like DNA-binding domains"/>
    <property type="match status" value="1"/>
</dbReference>
<evidence type="ECO:0000313" key="3">
    <source>
        <dbReference type="Proteomes" id="UP000295345"/>
    </source>
</evidence>
<evidence type="ECO:0000313" key="2">
    <source>
        <dbReference type="EMBL" id="TDC72218.1"/>
    </source>
</evidence>
<feature type="domain" description="HTH cro/C1-type" evidence="1">
    <location>
        <begin position="18"/>
        <end position="71"/>
    </location>
</feature>
<accession>A0A4R4T5B0</accession>
<dbReference type="InterPro" id="IPR001387">
    <property type="entry name" value="Cro/C1-type_HTH"/>
</dbReference>
<dbReference type="CDD" id="cd00093">
    <property type="entry name" value="HTH_XRE"/>
    <property type="match status" value="1"/>
</dbReference>
<dbReference type="GO" id="GO:0003677">
    <property type="term" value="F:DNA binding"/>
    <property type="evidence" value="ECO:0007669"/>
    <property type="project" value="InterPro"/>
</dbReference>
<dbReference type="AlphaFoldDB" id="A0A4R4T5B0"/>
<dbReference type="OrthoDB" id="3462393at2"/>
<name>A0A4R4T5B0_9ACTN</name>
<gene>
    <name evidence="2" type="ORF">E1283_22320</name>
</gene>
<protein>
    <submittedName>
        <fullName evidence="2">XRE family transcriptional regulator</fullName>
    </submittedName>
</protein>
<reference evidence="2 3" key="1">
    <citation type="submission" date="2019-03" db="EMBL/GenBank/DDBJ databases">
        <title>Draft genome sequences of novel Actinobacteria.</title>
        <authorList>
            <person name="Sahin N."/>
            <person name="Ay H."/>
            <person name="Saygin H."/>
        </authorList>
    </citation>
    <scope>NUCLEOTIDE SEQUENCE [LARGE SCALE GENOMIC DNA]</scope>
    <source>
        <strain evidence="2 3">DSM 41900</strain>
    </source>
</reference>
<dbReference type="InterPro" id="IPR010982">
    <property type="entry name" value="Lambda_DNA-bd_dom_sf"/>
</dbReference>
<sequence>MPPRQAPTARQRRLGTELRKLRERAGMTAPEAAAELNTNRTGISNLEAGRFGVSAERVRVLARIYHYPDEQHIDALADMADERGKGWWEEYRGALSTGALDVAELEYHAKALRTTHIMHVPGLLQTEEYAKVVLATDVPWPNPQELRRRLSFRMRRRDVLDRTDAPHCTFMVHESALRIELGGAKVARGQLEHLLDASERDNITIRVIPFSAGAFPNVGISTVYAAGPVPRLDTVHLEVPHGSSLIDSETHLVNYRVIMDYIEGITLSPSETRDLMRSLAHQL</sequence>
<comment type="caution">
    <text evidence="2">The sequence shown here is derived from an EMBL/GenBank/DDBJ whole genome shotgun (WGS) entry which is preliminary data.</text>
</comment>
<organism evidence="2 3">
    <name type="scientific">Streptomyces hainanensis</name>
    <dbReference type="NCBI Taxonomy" id="402648"/>
    <lineage>
        <taxon>Bacteria</taxon>
        <taxon>Bacillati</taxon>
        <taxon>Actinomycetota</taxon>
        <taxon>Actinomycetes</taxon>
        <taxon>Kitasatosporales</taxon>
        <taxon>Streptomycetaceae</taxon>
        <taxon>Streptomyces</taxon>
    </lineage>
</organism>
<dbReference type="Proteomes" id="UP000295345">
    <property type="component" value="Unassembled WGS sequence"/>
</dbReference>
<dbReference type="SUPFAM" id="SSF47413">
    <property type="entry name" value="lambda repressor-like DNA-binding domains"/>
    <property type="match status" value="1"/>
</dbReference>
<dbReference type="SMART" id="SM00530">
    <property type="entry name" value="HTH_XRE"/>
    <property type="match status" value="1"/>
</dbReference>
<dbReference type="Pfam" id="PF13560">
    <property type="entry name" value="HTH_31"/>
    <property type="match status" value="1"/>
</dbReference>